<feature type="transmembrane region" description="Helical" evidence="4">
    <location>
        <begin position="21"/>
        <end position="43"/>
    </location>
</feature>
<dbReference type="SMART" id="SM00450">
    <property type="entry name" value="RHOD"/>
    <property type="match status" value="2"/>
</dbReference>
<proteinExistence type="predicted"/>
<keyword evidence="7" id="KW-1185">Reference proteome</keyword>
<keyword evidence="4" id="KW-0472">Membrane</keyword>
<accession>A0AAD1UTI6</accession>
<dbReference type="PROSITE" id="PS00683">
    <property type="entry name" value="RHODANESE_2"/>
    <property type="match status" value="1"/>
</dbReference>
<evidence type="ECO:0000259" key="5">
    <source>
        <dbReference type="PROSITE" id="PS50206"/>
    </source>
</evidence>
<dbReference type="PANTHER" id="PTHR11364:SF27">
    <property type="entry name" value="SULFURTRANSFERASE"/>
    <property type="match status" value="1"/>
</dbReference>
<keyword evidence="1 3" id="KW-0808">Transferase</keyword>
<comment type="caution">
    <text evidence="6">The sequence shown here is derived from an EMBL/GenBank/DDBJ whole genome shotgun (WGS) entry which is preliminary data.</text>
</comment>
<evidence type="ECO:0000313" key="6">
    <source>
        <dbReference type="EMBL" id="CAI2371175.1"/>
    </source>
</evidence>
<dbReference type="Pfam" id="PF00581">
    <property type="entry name" value="Rhodanese"/>
    <property type="match status" value="2"/>
</dbReference>
<dbReference type="InterPro" id="IPR001307">
    <property type="entry name" value="Thiosulphate_STrfase_CS"/>
</dbReference>
<dbReference type="InterPro" id="IPR045078">
    <property type="entry name" value="TST/MPST-like"/>
</dbReference>
<keyword evidence="4" id="KW-1133">Transmembrane helix</keyword>
<evidence type="ECO:0000256" key="2">
    <source>
        <dbReference type="ARBA" id="ARBA00022737"/>
    </source>
</evidence>
<dbReference type="PROSITE" id="PS50206">
    <property type="entry name" value="RHODANESE_3"/>
    <property type="match status" value="2"/>
</dbReference>
<dbReference type="SUPFAM" id="SSF52821">
    <property type="entry name" value="Rhodanese/Cell cycle control phosphatase"/>
    <property type="match status" value="2"/>
</dbReference>
<evidence type="ECO:0000256" key="3">
    <source>
        <dbReference type="RuleBase" id="RU000507"/>
    </source>
</evidence>
<dbReference type="Gene3D" id="3.40.250.10">
    <property type="entry name" value="Rhodanese-like domain"/>
    <property type="match status" value="2"/>
</dbReference>
<feature type="domain" description="Rhodanese" evidence="5">
    <location>
        <begin position="193"/>
        <end position="312"/>
    </location>
</feature>
<dbReference type="AlphaFoldDB" id="A0AAD1UTI6"/>
<keyword evidence="4" id="KW-0812">Transmembrane</keyword>
<evidence type="ECO:0000256" key="4">
    <source>
        <dbReference type="SAM" id="Phobius"/>
    </source>
</evidence>
<evidence type="ECO:0000256" key="1">
    <source>
        <dbReference type="ARBA" id="ARBA00022679"/>
    </source>
</evidence>
<feature type="domain" description="Rhodanese" evidence="5">
    <location>
        <begin position="44"/>
        <end position="159"/>
    </location>
</feature>
<dbReference type="InterPro" id="IPR036873">
    <property type="entry name" value="Rhodanese-like_dom_sf"/>
</dbReference>
<protein>
    <recommendedName>
        <fullName evidence="3">Sulfurtransferase</fullName>
    </recommendedName>
</protein>
<dbReference type="InterPro" id="IPR001763">
    <property type="entry name" value="Rhodanese-like_dom"/>
</dbReference>
<gene>
    <name evidence="6" type="ORF">ECRASSUSDP1_LOCUS12495</name>
</gene>
<dbReference type="CDD" id="cd01448">
    <property type="entry name" value="TST_Repeat_1"/>
    <property type="match status" value="1"/>
</dbReference>
<dbReference type="Proteomes" id="UP001295684">
    <property type="component" value="Unassembled WGS sequence"/>
</dbReference>
<reference evidence="6" key="1">
    <citation type="submission" date="2023-07" db="EMBL/GenBank/DDBJ databases">
        <authorList>
            <consortium name="AG Swart"/>
            <person name="Singh M."/>
            <person name="Singh A."/>
            <person name="Seah K."/>
            <person name="Emmerich C."/>
        </authorList>
    </citation>
    <scope>NUCLEOTIDE SEQUENCE</scope>
    <source>
        <strain evidence="6">DP1</strain>
    </source>
</reference>
<keyword evidence="2" id="KW-0677">Repeat</keyword>
<dbReference type="PANTHER" id="PTHR11364">
    <property type="entry name" value="THIOSULFATE SULFERTANSFERASE"/>
    <property type="match status" value="1"/>
</dbReference>
<sequence length="316" mass="34933">MTKIATKGGMQKLILNLLKALGSKAIMMYLFISIVTAVCLNPYQNKEPKIIDCTMGGESAHQEFLKKSIPTAVFLDTSRHLFDTGSDGLHPYPTKEQVITAMQNIGVTLDDKIVLYSQSGKHMSTARVYHILKAYGFHDVTVLDGGLHKYIQDGHPTVPGVDYSGPPSVIEDLADPSPYMIDMDEIIEFAHGNRPNMQIIDSRDIESYYGKDPGLLAGYLPGVKQGHVPGSINIPYYHFIDPVDQTFLEPLEIEQILVSYGIDKTKDIVLMCRTGNTSKILYLILEIAGYSDVKLYDGSWYEYGAGNGPVHNPSLG</sequence>
<name>A0AAD1UTI6_EUPCR</name>
<dbReference type="CDD" id="cd01449">
    <property type="entry name" value="TST_Repeat_2"/>
    <property type="match status" value="1"/>
</dbReference>
<organism evidence="6 7">
    <name type="scientific">Euplotes crassus</name>
    <dbReference type="NCBI Taxonomy" id="5936"/>
    <lineage>
        <taxon>Eukaryota</taxon>
        <taxon>Sar</taxon>
        <taxon>Alveolata</taxon>
        <taxon>Ciliophora</taxon>
        <taxon>Intramacronucleata</taxon>
        <taxon>Spirotrichea</taxon>
        <taxon>Hypotrichia</taxon>
        <taxon>Euplotida</taxon>
        <taxon>Euplotidae</taxon>
        <taxon>Moneuplotes</taxon>
    </lineage>
</organism>
<evidence type="ECO:0000313" key="7">
    <source>
        <dbReference type="Proteomes" id="UP001295684"/>
    </source>
</evidence>
<dbReference type="EMBL" id="CAMPGE010012407">
    <property type="protein sequence ID" value="CAI2371175.1"/>
    <property type="molecule type" value="Genomic_DNA"/>
</dbReference>
<dbReference type="GO" id="GO:0004792">
    <property type="term" value="F:thiosulfate-cyanide sulfurtransferase activity"/>
    <property type="evidence" value="ECO:0007669"/>
    <property type="project" value="InterPro"/>
</dbReference>